<dbReference type="PANTHER" id="PTHR30024:SF21">
    <property type="entry name" value="ABC TRANSPORTER SUBSTRATE-BINDING PROTEIN"/>
    <property type="match status" value="1"/>
</dbReference>
<dbReference type="PROSITE" id="PS51257">
    <property type="entry name" value="PROKAR_LIPOPROTEIN"/>
    <property type="match status" value="1"/>
</dbReference>
<dbReference type="AlphaFoldDB" id="A0A5C1Y9P3"/>
<comment type="subcellular location">
    <subcellularLocation>
        <location evidence="1">Periplasm</location>
    </subcellularLocation>
</comment>
<evidence type="ECO:0000259" key="8">
    <source>
        <dbReference type="SMART" id="SM00062"/>
    </source>
</evidence>
<dbReference type="SUPFAM" id="SSF53850">
    <property type="entry name" value="Periplasmic binding protein-like II"/>
    <property type="match status" value="1"/>
</dbReference>
<comment type="similarity">
    <text evidence="2">Belongs to the bacterial solute-binding protein SsuA/TauA family.</text>
</comment>
<dbReference type="Pfam" id="PF09084">
    <property type="entry name" value="NMT1"/>
    <property type="match status" value="1"/>
</dbReference>
<dbReference type="FunFam" id="3.40.190.10:FF:000050">
    <property type="entry name" value="Sulfonate ABC transporter substrate-binding protein"/>
    <property type="match status" value="1"/>
</dbReference>
<comment type="function">
    <text evidence="5">Part of a binding-protein-dependent transport system for aliphatic sulfonates. Putative binding protein.</text>
</comment>
<keyword evidence="3" id="KW-0813">Transport</keyword>
<evidence type="ECO:0000313" key="10">
    <source>
        <dbReference type="Proteomes" id="UP000322159"/>
    </source>
</evidence>
<dbReference type="OrthoDB" id="7374754at2"/>
<keyword evidence="10" id="KW-1185">Reference proteome</keyword>
<dbReference type="PANTHER" id="PTHR30024">
    <property type="entry name" value="ALIPHATIC SULFONATES-BINDING PROTEIN-RELATED"/>
    <property type="match status" value="1"/>
</dbReference>
<feature type="domain" description="Solute-binding protein family 3/N-terminal" evidence="8">
    <location>
        <begin position="45"/>
        <end position="259"/>
    </location>
</feature>
<dbReference type="GO" id="GO:0016020">
    <property type="term" value="C:membrane"/>
    <property type="evidence" value="ECO:0007669"/>
    <property type="project" value="InterPro"/>
</dbReference>
<gene>
    <name evidence="9" type="ORF">FLP23_08970</name>
</gene>
<evidence type="ECO:0000256" key="6">
    <source>
        <dbReference type="ARBA" id="ARBA00070228"/>
    </source>
</evidence>
<dbReference type="InterPro" id="IPR015168">
    <property type="entry name" value="SsuA/THI5"/>
</dbReference>
<evidence type="ECO:0000256" key="2">
    <source>
        <dbReference type="ARBA" id="ARBA00010742"/>
    </source>
</evidence>
<evidence type="ECO:0000256" key="3">
    <source>
        <dbReference type="ARBA" id="ARBA00022448"/>
    </source>
</evidence>
<dbReference type="InterPro" id="IPR010067">
    <property type="entry name" value="ABC_SsuA_sub-bd"/>
</dbReference>
<protein>
    <recommendedName>
        <fullName evidence="6">Putative aliphatic sulfonates-binding protein</fullName>
    </recommendedName>
</protein>
<reference evidence="9 10" key="1">
    <citation type="submission" date="2019-09" db="EMBL/GenBank/DDBJ databases">
        <title>Genome sequencing of strain KACC 19322.</title>
        <authorList>
            <person name="Heo J."/>
            <person name="Kim S.-J."/>
            <person name="Kim J.-S."/>
            <person name="Hong S.-B."/>
            <person name="Kwon S.-W."/>
        </authorList>
    </citation>
    <scope>NUCLEOTIDE SEQUENCE [LARGE SCALE GENOMIC DNA]</scope>
    <source>
        <strain evidence="9 10">KACC 19322</strain>
    </source>
</reference>
<dbReference type="Gene3D" id="3.40.190.10">
    <property type="entry name" value="Periplasmic binding protein-like II"/>
    <property type="match status" value="2"/>
</dbReference>
<proteinExistence type="inferred from homology"/>
<evidence type="ECO:0000256" key="4">
    <source>
        <dbReference type="ARBA" id="ARBA00022729"/>
    </source>
</evidence>
<dbReference type="SMART" id="SM00062">
    <property type="entry name" value="PBPb"/>
    <property type="match status" value="1"/>
</dbReference>
<dbReference type="NCBIfam" id="TIGR01728">
    <property type="entry name" value="SsuA_fam"/>
    <property type="match status" value="1"/>
</dbReference>
<feature type="signal peptide" evidence="7">
    <location>
        <begin position="1"/>
        <end position="18"/>
    </location>
</feature>
<dbReference type="InterPro" id="IPR001638">
    <property type="entry name" value="Solute-binding_3/MltF_N"/>
</dbReference>
<dbReference type="GO" id="GO:0042597">
    <property type="term" value="C:periplasmic space"/>
    <property type="evidence" value="ECO:0007669"/>
    <property type="project" value="UniProtKB-SubCell"/>
</dbReference>
<name>A0A5C1Y9P3_9MICO</name>
<dbReference type="EMBL" id="CP043504">
    <property type="protein sequence ID" value="QEO10128.1"/>
    <property type="molecule type" value="Genomic_DNA"/>
</dbReference>
<evidence type="ECO:0000256" key="7">
    <source>
        <dbReference type="SAM" id="SignalP"/>
    </source>
</evidence>
<accession>A0A5C1Y9P3</accession>
<dbReference type="Proteomes" id="UP000322159">
    <property type="component" value="Chromosome"/>
</dbReference>
<dbReference type="KEGG" id="lyk:FLP23_08970"/>
<evidence type="ECO:0000256" key="1">
    <source>
        <dbReference type="ARBA" id="ARBA00004418"/>
    </source>
</evidence>
<keyword evidence="4 7" id="KW-0732">Signal</keyword>
<dbReference type="GO" id="GO:0042626">
    <property type="term" value="F:ATPase-coupled transmembrane transporter activity"/>
    <property type="evidence" value="ECO:0007669"/>
    <property type="project" value="InterPro"/>
</dbReference>
<feature type="chain" id="PRO_5039121436" description="Putative aliphatic sulfonates-binding protein" evidence="7">
    <location>
        <begin position="19"/>
        <end position="342"/>
    </location>
</feature>
<dbReference type="RefSeq" id="WP_149325545.1">
    <property type="nucleotide sequence ID" value="NZ_CP043504.1"/>
</dbReference>
<evidence type="ECO:0000313" key="9">
    <source>
        <dbReference type="EMBL" id="QEO10128.1"/>
    </source>
</evidence>
<sequence>MKKSILAAAAAATAAALALTGCVAGEGAPVEADAAAGSTGWSASVLNIDFATYNPLSLIIKDQGWLEAALGDEVTVNWVQSAGSNKANEALRAGAIDVGSTAGSAALLARSNGSPIQVIDIYSQPNWAALLVPSSSSISSVEELRGTHIAATKGTDPYFFLLQSLAEAGVGLDEVTVENLQHADGKAAIEAGAVDAWSGLDPLLSTSVESGATKIIYDNIDFNSYGFLNATESFLTKSPDLAQLVVNAYEKARAWAQENPEETAAILAEVAGIDIAVATAVIADRTNLGVDPVPGQAQLDVLSVIGPIFVESGDVADQASIDKALSTLLEPSYAEKADPRAL</sequence>
<evidence type="ECO:0000256" key="5">
    <source>
        <dbReference type="ARBA" id="ARBA00055538"/>
    </source>
</evidence>
<organism evidence="9 10">
    <name type="scientific">Protaetiibacter larvae</name>
    <dbReference type="NCBI Taxonomy" id="2592654"/>
    <lineage>
        <taxon>Bacteria</taxon>
        <taxon>Bacillati</taxon>
        <taxon>Actinomycetota</taxon>
        <taxon>Actinomycetes</taxon>
        <taxon>Micrococcales</taxon>
        <taxon>Microbacteriaceae</taxon>
        <taxon>Protaetiibacter</taxon>
    </lineage>
</organism>